<sequence length="743" mass="83479">MCDHHAKVKVQLEQMKSFGEDGGKEGVDAEEEPLAASSPPASVSPEPCSITTACRDASNTCKHRGKSRGKVGKEDKSSCGRHTLQGSAPPAHVGKNLNRPGTLHIQGTGKILQGKSETNGNYVNIQPSKNIQEARREDGFKLAKKRRPVTVDTAKAKTSLEALKLSIKQLKWKEFPLGRRTACDIYWHGVSFHDNENIVSGQVNKFPGMIEMLRKINLSRAVRTMQELFPEEYDFYPRSWILPEEYQQFCTQSCGPLEHMIELIRMVKENDATVNLTFIVKPDGGSQGDGIYLIRDPSELKVMPSSQAKQAVVQEYIQRPLLIDKLKFDIRLYVLIKSLEPLEIYIAKEGLTRFCTEPYQEPSQKNLSRVFMHLTNYSLNVHSGNFVHSDSQSTGSKRTLSSVLYRLAAKGVDIKKVWSDIIALVIKTVIAVVPELKVYYQSDIPPGKPGPTCFQILGFDILLMKNLKPVLLEVNSNPSMRIEHEQEVAPGVFEYVPSPVDEEVKVGVIRDTLRLMDPGHKKPSISQPRAGGFEHGEEIPMDAETQEKSLDEGSLPSLCLKQVYPKYTKQFNYLRLVERIGALFIRFLGVKGNMRLGPTAFRTFIRTCKLSNSNFTMASVDILYIDITRRWSGAMPDSREAGMGLQAFVEAFFYLAGRRFKSLPLRQQVASLLELCEAQLESQSSVEDRRSVSCSRAMPRAVKTLGLTNPQLNSPAPLRRAASQDYRLHQRLRPRTLRANVEN</sequence>
<gene>
    <name evidence="1" type="ORF">L3Q82_012477</name>
</gene>
<evidence type="ECO:0000313" key="2">
    <source>
        <dbReference type="Proteomes" id="UP000831701"/>
    </source>
</evidence>
<protein>
    <submittedName>
        <fullName evidence="1">Uncharacterized protein</fullName>
    </submittedName>
</protein>
<dbReference type="EMBL" id="CM041545">
    <property type="protein sequence ID" value="KAI3362148.1"/>
    <property type="molecule type" value="Genomic_DNA"/>
</dbReference>
<accession>A0ACB8W2Z5</accession>
<comment type="caution">
    <text evidence="1">The sequence shown here is derived from an EMBL/GenBank/DDBJ whole genome shotgun (WGS) entry which is preliminary data.</text>
</comment>
<dbReference type="Proteomes" id="UP000831701">
    <property type="component" value="Chromosome 15"/>
</dbReference>
<organism evidence="1 2">
    <name type="scientific">Scortum barcoo</name>
    <name type="common">barcoo grunter</name>
    <dbReference type="NCBI Taxonomy" id="214431"/>
    <lineage>
        <taxon>Eukaryota</taxon>
        <taxon>Metazoa</taxon>
        <taxon>Chordata</taxon>
        <taxon>Craniata</taxon>
        <taxon>Vertebrata</taxon>
        <taxon>Euteleostomi</taxon>
        <taxon>Actinopterygii</taxon>
        <taxon>Neopterygii</taxon>
        <taxon>Teleostei</taxon>
        <taxon>Neoteleostei</taxon>
        <taxon>Acanthomorphata</taxon>
        <taxon>Eupercaria</taxon>
        <taxon>Centrarchiformes</taxon>
        <taxon>Terapontoidei</taxon>
        <taxon>Terapontidae</taxon>
        <taxon>Scortum</taxon>
    </lineage>
</organism>
<name>A0ACB8W2Z5_9TELE</name>
<reference evidence="1" key="1">
    <citation type="submission" date="2022-04" db="EMBL/GenBank/DDBJ databases">
        <title>Jade perch genome.</title>
        <authorList>
            <person name="Chao B."/>
        </authorList>
    </citation>
    <scope>NUCLEOTIDE SEQUENCE</scope>
    <source>
        <strain evidence="1">CB-2022</strain>
    </source>
</reference>
<proteinExistence type="predicted"/>
<evidence type="ECO:0000313" key="1">
    <source>
        <dbReference type="EMBL" id="KAI3362148.1"/>
    </source>
</evidence>
<keyword evidence="2" id="KW-1185">Reference proteome</keyword>